<dbReference type="PANTHER" id="PTHR43434">
    <property type="entry name" value="PHOSPHOGLYCOLATE PHOSPHATASE"/>
    <property type="match status" value="1"/>
</dbReference>
<keyword evidence="1" id="KW-0378">Hydrolase</keyword>
<dbReference type="GO" id="GO:0005829">
    <property type="term" value="C:cytosol"/>
    <property type="evidence" value="ECO:0007669"/>
    <property type="project" value="TreeGrafter"/>
</dbReference>
<dbReference type="EMBL" id="SMCO01000001">
    <property type="protein sequence ID" value="TCV90373.1"/>
    <property type="molecule type" value="Genomic_DNA"/>
</dbReference>
<dbReference type="InterPro" id="IPR006439">
    <property type="entry name" value="HAD-SF_hydro_IA"/>
</dbReference>
<dbReference type="GO" id="GO:0008967">
    <property type="term" value="F:phosphoglycolate phosphatase activity"/>
    <property type="evidence" value="ECO:0007669"/>
    <property type="project" value="TreeGrafter"/>
</dbReference>
<dbReference type="SFLD" id="SFLDS00003">
    <property type="entry name" value="Haloacid_Dehalogenase"/>
    <property type="match status" value="1"/>
</dbReference>
<dbReference type="SUPFAM" id="SSF56784">
    <property type="entry name" value="HAD-like"/>
    <property type="match status" value="1"/>
</dbReference>
<evidence type="ECO:0000313" key="1">
    <source>
        <dbReference type="EMBL" id="TCV90373.1"/>
    </source>
</evidence>
<protein>
    <submittedName>
        <fullName evidence="1">Putative hydrolase of the HAD superfamily</fullName>
    </submittedName>
</protein>
<dbReference type="OrthoDB" id="9773910at2"/>
<dbReference type="NCBIfam" id="NF011564">
    <property type="entry name" value="PRK14988.1"/>
    <property type="match status" value="1"/>
</dbReference>
<organism evidence="1 2">
    <name type="scientific">Sulfurirhabdus autotrophica</name>
    <dbReference type="NCBI Taxonomy" id="1706046"/>
    <lineage>
        <taxon>Bacteria</taxon>
        <taxon>Pseudomonadati</taxon>
        <taxon>Pseudomonadota</taxon>
        <taxon>Betaproteobacteria</taxon>
        <taxon>Nitrosomonadales</taxon>
        <taxon>Sulfuricellaceae</taxon>
        <taxon>Sulfurirhabdus</taxon>
    </lineage>
</organism>
<dbReference type="SFLD" id="SFLDG01129">
    <property type="entry name" value="C1.5:_HAD__Beta-PGM__Phosphata"/>
    <property type="match status" value="1"/>
</dbReference>
<dbReference type="GO" id="GO:0006281">
    <property type="term" value="P:DNA repair"/>
    <property type="evidence" value="ECO:0007669"/>
    <property type="project" value="TreeGrafter"/>
</dbReference>
<evidence type="ECO:0000313" key="2">
    <source>
        <dbReference type="Proteomes" id="UP000295367"/>
    </source>
</evidence>
<gene>
    <name evidence="1" type="ORF">EDC63_101343</name>
</gene>
<dbReference type="RefSeq" id="WP_124947678.1">
    <property type="nucleotide sequence ID" value="NZ_BHVT01000073.1"/>
</dbReference>
<dbReference type="Proteomes" id="UP000295367">
    <property type="component" value="Unassembled WGS sequence"/>
</dbReference>
<dbReference type="PANTHER" id="PTHR43434:SF3">
    <property type="entry name" value="GMP_IMP NUCLEOTIDASE YRFG"/>
    <property type="match status" value="1"/>
</dbReference>
<dbReference type="CDD" id="cd01427">
    <property type="entry name" value="HAD_like"/>
    <property type="match status" value="1"/>
</dbReference>
<dbReference type="InterPro" id="IPR023214">
    <property type="entry name" value="HAD_sf"/>
</dbReference>
<name>A0A4R3YIA4_9PROT</name>
<dbReference type="Gene3D" id="3.40.50.1000">
    <property type="entry name" value="HAD superfamily/HAD-like"/>
    <property type="match status" value="1"/>
</dbReference>
<dbReference type="NCBIfam" id="TIGR01509">
    <property type="entry name" value="HAD-SF-IA-v3"/>
    <property type="match status" value="1"/>
</dbReference>
<dbReference type="InterPro" id="IPR050155">
    <property type="entry name" value="HAD-like_hydrolase_sf"/>
</dbReference>
<sequence>MIDWNKIETVFLDMDGTLLDLHFDNHFWLSHVPQRYAERHGVNYEDAHADLAIRYQRVTGTMQWYCVDYWTRELSLDIEKLKEEVAHLIAVRPDVLAFLSFLRSSGKRLTLVTNAHSKSLSLKMKRTELGGYFDAIICAHDLGMPKEQSGFWGKLQTIERFDPALTLLVDDSLPVLRSAREYGIAHLLAIHQPDSKQPAKKVEEFMAVERFNDIISI</sequence>
<reference evidence="1 2" key="1">
    <citation type="submission" date="2019-03" db="EMBL/GenBank/DDBJ databases">
        <title>Genomic Encyclopedia of Type Strains, Phase IV (KMG-IV): sequencing the most valuable type-strain genomes for metagenomic binning, comparative biology and taxonomic classification.</title>
        <authorList>
            <person name="Goeker M."/>
        </authorList>
    </citation>
    <scope>NUCLEOTIDE SEQUENCE [LARGE SCALE GENOMIC DNA]</scope>
    <source>
        <strain evidence="1 2">DSM 100309</strain>
    </source>
</reference>
<dbReference type="InterPro" id="IPR036412">
    <property type="entry name" value="HAD-like_sf"/>
</dbReference>
<dbReference type="Pfam" id="PF00702">
    <property type="entry name" value="Hydrolase"/>
    <property type="match status" value="1"/>
</dbReference>
<comment type="caution">
    <text evidence="1">The sequence shown here is derived from an EMBL/GenBank/DDBJ whole genome shotgun (WGS) entry which is preliminary data.</text>
</comment>
<proteinExistence type="predicted"/>
<dbReference type="AlphaFoldDB" id="A0A4R3YIA4"/>
<accession>A0A4R3YIA4</accession>
<keyword evidence="2" id="KW-1185">Reference proteome</keyword>